<protein>
    <submittedName>
        <fullName evidence="5">Cytochrome c</fullName>
    </submittedName>
</protein>
<dbReference type="RefSeq" id="WP_271887275.1">
    <property type="nucleotide sequence ID" value="NZ_JAQBIE010000001.1"/>
</dbReference>
<evidence type="ECO:0000256" key="3">
    <source>
        <dbReference type="ARBA" id="ARBA00023004"/>
    </source>
</evidence>
<keyword evidence="3" id="KW-0408">Iron</keyword>
<sequence>MRQTILGGVGFLAVAGVIVACAPDAQITTARKDYQQFCADCHGRDGKGDGALAASLDPRPADLTQIAARNGGSFPESRVMSHIDGYTTGTTHSAMPAFGDLLEGRTVLYDSGDGIETPTPWRLVALMEYLEGMQEG</sequence>
<dbReference type="Gene3D" id="1.10.760.10">
    <property type="entry name" value="Cytochrome c-like domain"/>
    <property type="match status" value="1"/>
</dbReference>
<feature type="domain" description="Cytochrome c" evidence="4">
    <location>
        <begin position="26"/>
        <end position="100"/>
    </location>
</feature>
<dbReference type="PROSITE" id="PS51257">
    <property type="entry name" value="PROKAR_LIPOPROTEIN"/>
    <property type="match status" value="1"/>
</dbReference>
<comment type="caution">
    <text evidence="5">The sequence shown here is derived from an EMBL/GenBank/DDBJ whole genome shotgun (WGS) entry which is preliminary data.</text>
</comment>
<evidence type="ECO:0000259" key="4">
    <source>
        <dbReference type="Pfam" id="PF13442"/>
    </source>
</evidence>
<dbReference type="InterPro" id="IPR036909">
    <property type="entry name" value="Cyt_c-like_dom_sf"/>
</dbReference>
<gene>
    <name evidence="5" type="ORF">PAF17_01335</name>
</gene>
<keyword evidence="6" id="KW-1185">Reference proteome</keyword>
<keyword evidence="1" id="KW-0349">Heme</keyword>
<name>A0ABT4Z9W7_9RHOB</name>
<evidence type="ECO:0000256" key="1">
    <source>
        <dbReference type="ARBA" id="ARBA00022617"/>
    </source>
</evidence>
<accession>A0ABT4Z9W7</accession>
<evidence type="ECO:0000313" key="6">
    <source>
        <dbReference type="Proteomes" id="UP001165641"/>
    </source>
</evidence>
<dbReference type="Pfam" id="PF13442">
    <property type="entry name" value="Cytochrome_CBB3"/>
    <property type="match status" value="1"/>
</dbReference>
<keyword evidence="2" id="KW-0479">Metal-binding</keyword>
<dbReference type="SUPFAM" id="SSF46626">
    <property type="entry name" value="Cytochrome c"/>
    <property type="match status" value="1"/>
</dbReference>
<dbReference type="EMBL" id="JAQBIE010000001">
    <property type="protein sequence ID" value="MDB6176148.1"/>
    <property type="molecule type" value="Genomic_DNA"/>
</dbReference>
<evidence type="ECO:0000256" key="2">
    <source>
        <dbReference type="ARBA" id="ARBA00022723"/>
    </source>
</evidence>
<proteinExistence type="predicted"/>
<evidence type="ECO:0000313" key="5">
    <source>
        <dbReference type="EMBL" id="MDB6176148.1"/>
    </source>
</evidence>
<dbReference type="InterPro" id="IPR009056">
    <property type="entry name" value="Cyt_c-like_dom"/>
</dbReference>
<reference evidence="5" key="1">
    <citation type="submission" date="2022-12" db="EMBL/GenBank/DDBJ databases">
        <title>Paracoccus onchidii sp. nov., isolated from a marine invertebrate from the South China Sea.</title>
        <authorList>
            <person name="Xu S."/>
            <person name="Liu Z."/>
            <person name="Xu Y."/>
        </authorList>
    </citation>
    <scope>NUCLEOTIDE SEQUENCE</scope>
    <source>
        <strain evidence="5">Z330</strain>
    </source>
</reference>
<dbReference type="Proteomes" id="UP001165641">
    <property type="component" value="Unassembled WGS sequence"/>
</dbReference>
<organism evidence="5 6">
    <name type="scientific">Paracoccus onchidii</name>
    <dbReference type="NCBI Taxonomy" id="3017813"/>
    <lineage>
        <taxon>Bacteria</taxon>
        <taxon>Pseudomonadati</taxon>
        <taxon>Pseudomonadota</taxon>
        <taxon>Alphaproteobacteria</taxon>
        <taxon>Rhodobacterales</taxon>
        <taxon>Paracoccaceae</taxon>
        <taxon>Paracoccus</taxon>
    </lineage>
</organism>